<dbReference type="EMBL" id="JAPUFD010000007">
    <property type="protein sequence ID" value="MDI1488150.1"/>
    <property type="molecule type" value="Genomic_DNA"/>
</dbReference>
<comment type="caution">
    <text evidence="2">The sequence shown here is derived from an EMBL/GenBank/DDBJ whole genome shotgun (WGS) entry which is preliminary data.</text>
</comment>
<accession>A0AA43QPP4</accession>
<name>A0AA43QPP4_9LECA</name>
<feature type="domain" description="BTB" evidence="1">
    <location>
        <begin position="14"/>
        <end position="82"/>
    </location>
</feature>
<organism evidence="2 3">
    <name type="scientific">Ramalina farinacea</name>
    <dbReference type="NCBI Taxonomy" id="258253"/>
    <lineage>
        <taxon>Eukaryota</taxon>
        <taxon>Fungi</taxon>
        <taxon>Dikarya</taxon>
        <taxon>Ascomycota</taxon>
        <taxon>Pezizomycotina</taxon>
        <taxon>Lecanoromycetes</taxon>
        <taxon>OSLEUM clade</taxon>
        <taxon>Lecanoromycetidae</taxon>
        <taxon>Lecanorales</taxon>
        <taxon>Lecanorineae</taxon>
        <taxon>Ramalinaceae</taxon>
        <taxon>Ramalina</taxon>
    </lineage>
</organism>
<evidence type="ECO:0000259" key="1">
    <source>
        <dbReference type="PROSITE" id="PS50097"/>
    </source>
</evidence>
<proteinExistence type="predicted"/>
<dbReference type="Proteomes" id="UP001161017">
    <property type="component" value="Unassembled WGS sequence"/>
</dbReference>
<dbReference type="PANTHER" id="PTHR47843:SF2">
    <property type="entry name" value="BTB DOMAIN-CONTAINING PROTEIN"/>
    <property type="match status" value="1"/>
</dbReference>
<dbReference type="InterPro" id="IPR000210">
    <property type="entry name" value="BTB/POZ_dom"/>
</dbReference>
<evidence type="ECO:0000313" key="2">
    <source>
        <dbReference type="EMBL" id="MDI1488150.1"/>
    </source>
</evidence>
<reference evidence="2" key="1">
    <citation type="journal article" date="2023" name="Genome Biol. Evol.">
        <title>First Whole Genome Sequence and Flow Cytometry Genome Size Data for the Lichen-Forming Fungus Ramalina farinacea (Ascomycota).</title>
        <authorList>
            <person name="Llewellyn T."/>
            <person name="Mian S."/>
            <person name="Hill R."/>
            <person name="Leitch I.J."/>
            <person name="Gaya E."/>
        </authorList>
    </citation>
    <scope>NUCLEOTIDE SEQUENCE</scope>
    <source>
        <strain evidence="2">LIQ254RAFAR</strain>
    </source>
</reference>
<dbReference type="Pfam" id="PF00651">
    <property type="entry name" value="BTB"/>
    <property type="match status" value="1"/>
</dbReference>
<protein>
    <recommendedName>
        <fullName evidence="1">BTB domain-containing protein</fullName>
    </recommendedName>
</protein>
<dbReference type="SUPFAM" id="SSF54695">
    <property type="entry name" value="POZ domain"/>
    <property type="match status" value="1"/>
</dbReference>
<sequence length="197" mass="23181">MVDSVRHFSYVNEGTVSLVVGEKKTKFHIHAHKLSEVSTFFRAALESGFREAGERMITLSEDVETVDCFVQWVYHQKIRVSENRNCDLYIFADKYDIPDLKRYALTKLFRIIWKCRPPAPFKVENWYQHTSATSGLRLLIRDWYFWKASSEYLASKQFHDALIQNPEFAADLVAVLGRFNLNRMCPKPENMEIEQYV</sequence>
<dbReference type="Gene3D" id="3.30.710.10">
    <property type="entry name" value="Potassium Channel Kv1.1, Chain A"/>
    <property type="match status" value="1"/>
</dbReference>
<dbReference type="SMART" id="SM00225">
    <property type="entry name" value="BTB"/>
    <property type="match status" value="1"/>
</dbReference>
<dbReference type="InterPro" id="IPR011333">
    <property type="entry name" value="SKP1/BTB/POZ_sf"/>
</dbReference>
<dbReference type="PROSITE" id="PS50097">
    <property type="entry name" value="BTB"/>
    <property type="match status" value="1"/>
</dbReference>
<dbReference type="CDD" id="cd18186">
    <property type="entry name" value="BTB_POZ_ZBTB_KLHL-like"/>
    <property type="match status" value="1"/>
</dbReference>
<dbReference type="PANTHER" id="PTHR47843">
    <property type="entry name" value="BTB DOMAIN-CONTAINING PROTEIN-RELATED"/>
    <property type="match status" value="1"/>
</dbReference>
<evidence type="ECO:0000313" key="3">
    <source>
        <dbReference type="Proteomes" id="UP001161017"/>
    </source>
</evidence>
<dbReference type="AlphaFoldDB" id="A0AA43QPP4"/>
<keyword evidence="3" id="KW-1185">Reference proteome</keyword>
<gene>
    <name evidence="2" type="ORF">OHK93_007424</name>
</gene>